<feature type="region of interest" description="Disordered" evidence="2">
    <location>
        <begin position="1"/>
        <end position="77"/>
    </location>
</feature>
<name>A0A0G4EH91_VITBC</name>
<organism evidence="3 4">
    <name type="scientific">Vitrella brassicaformis (strain CCMP3155)</name>
    <dbReference type="NCBI Taxonomy" id="1169540"/>
    <lineage>
        <taxon>Eukaryota</taxon>
        <taxon>Sar</taxon>
        <taxon>Alveolata</taxon>
        <taxon>Colpodellida</taxon>
        <taxon>Vitrellaceae</taxon>
        <taxon>Vitrella</taxon>
    </lineage>
</organism>
<feature type="coiled-coil region" evidence="1">
    <location>
        <begin position="258"/>
        <end position="329"/>
    </location>
</feature>
<feature type="compositionally biased region" description="Low complexity" evidence="2">
    <location>
        <begin position="37"/>
        <end position="47"/>
    </location>
</feature>
<sequence>MDKGRADLGEMAGAEREPFVLTGEGAPVDFPPPPPAASAAKAKAPSPHRGTRIQPSPPPMAEDGPIVGGEGEGEMEAGGTLEGIKSALLDESRQLSQLQGKVQQQQASVGSTRHRLEVDFKQRWQRERTKILQEKDQRLQTELKKEFLQLSEALEHNAREKAKQIEADFDERMVTHQQKWRQQEEDALSKLADTWGRSEGLYSTDLARSVQTYTEKVDALLASHHREQLALWEKEQTLAMHKLQQIDQHYLSVEQSVLSKYRQLLDATQAAHEEEKQRLIKHMEQQTQQQATLVGEEVRRVHYERVHFEQELQRRCAAHIEAMREEQDRAANDRLGQLIKTLDEKAASERRRAEAHVESLYELEQKTCFKYEKELEGLRQDWDRLQTEATTRIDSQLEEHYTNQLQQLKQEFDEASAISEQTDRRWVTELQQLSQQQLTALQSFEQGTRLRYEQELHKIKHHHDAQCRSYESELQRVQRLWGEEKDALLAKIRKLKMALAKWRIDYQQAAQQHYDEAVGEMEDACAAKVERLSQHIHQQRQHDERELMTESRSAHEARGGAAVGGGSMSATWPELRATLQSLWETLDVPRDEILDFVLRCERVMPYTPQLQNVYESECRQLSNRLPLFRRITQRQQRQQLQQRLQTLVAAPPDHPHEPAAATATTNGADIEQTIGQLSELDDVLMGELTEFEERHGVPFTYQGQPYLQRMRDEAREALYRQSGPPESPAAGGGGGGSVGGDGVVNGYVGPSESEGREGEG</sequence>
<dbReference type="InParanoid" id="A0A0G4EH91"/>
<dbReference type="EMBL" id="CDMY01000227">
    <property type="protein sequence ID" value="CEL95390.1"/>
    <property type="molecule type" value="Genomic_DNA"/>
</dbReference>
<protein>
    <submittedName>
        <fullName evidence="3">Uncharacterized protein</fullName>
    </submittedName>
</protein>
<feature type="compositionally biased region" description="Gly residues" evidence="2">
    <location>
        <begin position="730"/>
        <end position="743"/>
    </location>
</feature>
<evidence type="ECO:0000313" key="4">
    <source>
        <dbReference type="Proteomes" id="UP000041254"/>
    </source>
</evidence>
<evidence type="ECO:0000313" key="3">
    <source>
        <dbReference type="EMBL" id="CEL95390.1"/>
    </source>
</evidence>
<dbReference type="VEuPathDB" id="CryptoDB:Vbra_11820"/>
<keyword evidence="4" id="KW-1185">Reference proteome</keyword>
<feature type="coiled-coil region" evidence="1">
    <location>
        <begin position="368"/>
        <end position="425"/>
    </location>
</feature>
<accession>A0A0G4EH91</accession>
<feature type="region of interest" description="Disordered" evidence="2">
    <location>
        <begin position="715"/>
        <end position="760"/>
    </location>
</feature>
<proteinExistence type="predicted"/>
<gene>
    <name evidence="3" type="ORF">Vbra_11820</name>
</gene>
<reference evidence="3 4" key="1">
    <citation type="submission" date="2014-11" db="EMBL/GenBank/DDBJ databases">
        <authorList>
            <person name="Zhu J."/>
            <person name="Qi W."/>
            <person name="Song R."/>
        </authorList>
    </citation>
    <scope>NUCLEOTIDE SEQUENCE [LARGE SCALE GENOMIC DNA]</scope>
</reference>
<feature type="compositionally biased region" description="Basic and acidic residues" evidence="2">
    <location>
        <begin position="1"/>
        <end position="18"/>
    </location>
</feature>
<evidence type="ECO:0000256" key="1">
    <source>
        <dbReference type="SAM" id="Coils"/>
    </source>
</evidence>
<keyword evidence="1" id="KW-0175">Coiled coil</keyword>
<dbReference type="PhylomeDB" id="A0A0G4EH91"/>
<evidence type="ECO:0000256" key="2">
    <source>
        <dbReference type="SAM" id="MobiDB-lite"/>
    </source>
</evidence>
<dbReference type="Proteomes" id="UP000041254">
    <property type="component" value="Unassembled WGS sequence"/>
</dbReference>
<dbReference type="AlphaFoldDB" id="A0A0G4EH91"/>